<dbReference type="Proteomes" id="UP000184255">
    <property type="component" value="Unassembled WGS sequence"/>
</dbReference>
<dbReference type="PROSITE" id="PS50073">
    <property type="entry name" value="COPPER_FIST_2"/>
    <property type="match status" value="1"/>
</dbReference>
<gene>
    <name evidence="3" type="ORF">FMAN_14529</name>
</gene>
<dbReference type="GO" id="GO:0003700">
    <property type="term" value="F:DNA-binding transcription factor activity"/>
    <property type="evidence" value="ECO:0007669"/>
    <property type="project" value="InterPro"/>
</dbReference>
<dbReference type="InterPro" id="IPR036395">
    <property type="entry name" value="Cu_fist_DNA-bd_dom_sf"/>
</dbReference>
<accession>A0A1L7UEM9</accession>
<evidence type="ECO:0000313" key="3">
    <source>
        <dbReference type="EMBL" id="CVL07652.1"/>
    </source>
</evidence>
<dbReference type="GeneID" id="65093776"/>
<organism evidence="3 4">
    <name type="scientific">Fusarium mangiferae</name>
    <name type="common">Mango malformation disease fungus</name>
    <dbReference type="NCBI Taxonomy" id="192010"/>
    <lineage>
        <taxon>Eukaryota</taxon>
        <taxon>Fungi</taxon>
        <taxon>Dikarya</taxon>
        <taxon>Ascomycota</taxon>
        <taxon>Pezizomycotina</taxon>
        <taxon>Sordariomycetes</taxon>
        <taxon>Hypocreomycetidae</taxon>
        <taxon>Hypocreales</taxon>
        <taxon>Nectriaceae</taxon>
        <taxon>Fusarium</taxon>
        <taxon>Fusarium fujikuroi species complex</taxon>
    </lineage>
</organism>
<feature type="compositionally biased region" description="Low complexity" evidence="1">
    <location>
        <begin position="336"/>
        <end position="345"/>
    </location>
</feature>
<proteinExistence type="predicted"/>
<keyword evidence="4" id="KW-1185">Reference proteome</keyword>
<feature type="region of interest" description="Disordered" evidence="1">
    <location>
        <begin position="35"/>
        <end position="62"/>
    </location>
</feature>
<dbReference type="InterPro" id="IPR001083">
    <property type="entry name" value="Cu_fist_DNA-bd_dom"/>
</dbReference>
<dbReference type="EMBL" id="FCQH01000020">
    <property type="protein sequence ID" value="CVL07652.1"/>
    <property type="molecule type" value="Genomic_DNA"/>
</dbReference>
<dbReference type="VEuPathDB" id="FungiDB:FMAN_14529"/>
<dbReference type="Gene3D" id="3.90.430.10">
    <property type="entry name" value="Copper fist DNA-binding domain"/>
    <property type="match status" value="1"/>
</dbReference>
<dbReference type="RefSeq" id="XP_041690640.1">
    <property type="nucleotide sequence ID" value="XM_041825239.1"/>
</dbReference>
<protein>
    <recommendedName>
        <fullName evidence="2">Copper-fist domain-containing protein</fullName>
    </recommendedName>
</protein>
<evidence type="ECO:0000259" key="2">
    <source>
        <dbReference type="PROSITE" id="PS50073"/>
    </source>
</evidence>
<dbReference type="AlphaFoldDB" id="A0A1L7UEM9"/>
<feature type="region of interest" description="Disordered" evidence="1">
    <location>
        <begin position="327"/>
        <end position="346"/>
    </location>
</feature>
<dbReference type="GO" id="GO:0003677">
    <property type="term" value="F:DNA binding"/>
    <property type="evidence" value="ECO:0007669"/>
    <property type="project" value="InterPro"/>
</dbReference>
<dbReference type="Pfam" id="PF00649">
    <property type="entry name" value="Copper-fist"/>
    <property type="match status" value="1"/>
</dbReference>
<feature type="domain" description="Copper-fist" evidence="2">
    <location>
        <begin position="6"/>
        <end position="44"/>
    </location>
</feature>
<sequence>MRTNEQGQKIACSKCFAGHRTTACVDAPGHQDRVRVVPSAGRPPGAKTNPVRVAEEREKKRRRTVDKLQEDRAAAFRVYDLPRAASEPVLGGFFAGNPQVPVQGYQNLGSLAGPHAPVPSVARRYTFPPNPLPAGLPGPVTHSLEQPVDPGIGQWSFLLAPADSVPVSPPPTLDFPVTAHGNAVPVFSFGVDDFSDVGFRMSIPNPPNPPAPSPGFGTISNPLYFGFHSPMPTLGHPSLRPFRPAPVSQPVLVNQFGAMAPNSSVNNPVTGFPQVDMIAQVDQVDTRTLQSLQESAMAAEDFVRPAPFIPSPDLFPPNEEVEVVQPTPAANTDTQSSDSPSSSGSWTFLNPLTSDSAFTAELPGLGTLAGQRASTSSGQKSFFDAAAHVDGLFIGGDQYEPGEESGCPIEKAGDLFLSLVVLVIFFF</sequence>
<dbReference type="SUPFAM" id="SSF57879">
    <property type="entry name" value="Zinc domain conserved in yeast copper-regulated transcription factors"/>
    <property type="match status" value="1"/>
</dbReference>
<evidence type="ECO:0000256" key="1">
    <source>
        <dbReference type="SAM" id="MobiDB-lite"/>
    </source>
</evidence>
<evidence type="ECO:0000313" key="4">
    <source>
        <dbReference type="Proteomes" id="UP000184255"/>
    </source>
</evidence>
<dbReference type="GO" id="GO:0005634">
    <property type="term" value="C:nucleus"/>
    <property type="evidence" value="ECO:0007669"/>
    <property type="project" value="InterPro"/>
</dbReference>
<name>A0A1L7UEM9_FUSMA</name>
<comment type="caution">
    <text evidence="3">The sequence shown here is derived from an EMBL/GenBank/DDBJ whole genome shotgun (WGS) entry which is preliminary data.</text>
</comment>
<reference evidence="4" key="1">
    <citation type="journal article" date="2016" name="Genome Biol. Evol.">
        <title>Comparative 'omics' of the Fusarium fujikuroi species complex highlights differences in genetic potential and metabolite synthesis.</title>
        <authorList>
            <person name="Niehaus E.-M."/>
            <person name="Muensterkoetter M."/>
            <person name="Proctor R.H."/>
            <person name="Brown D.W."/>
            <person name="Sharon A."/>
            <person name="Idan Y."/>
            <person name="Oren-Young L."/>
            <person name="Sieber C.M."/>
            <person name="Novak O."/>
            <person name="Pencik A."/>
            <person name="Tarkowska D."/>
            <person name="Hromadova K."/>
            <person name="Freeman S."/>
            <person name="Maymon M."/>
            <person name="Elazar M."/>
            <person name="Youssef S.A."/>
            <person name="El-Shabrawy E.S.M."/>
            <person name="Shalaby A.B.A."/>
            <person name="Houterman P."/>
            <person name="Brock N.L."/>
            <person name="Burkhardt I."/>
            <person name="Tsavkelova E.A."/>
            <person name="Dickschat J.S."/>
            <person name="Galuszka P."/>
            <person name="Gueldener U."/>
            <person name="Tudzynski B."/>
        </authorList>
    </citation>
    <scope>NUCLEOTIDE SEQUENCE [LARGE SCALE GENOMIC DNA]</scope>
    <source>
        <strain evidence="4">MRC7560</strain>
    </source>
</reference>
<dbReference type="GO" id="GO:0005507">
    <property type="term" value="F:copper ion binding"/>
    <property type="evidence" value="ECO:0007669"/>
    <property type="project" value="InterPro"/>
</dbReference>
<dbReference type="SMART" id="SM01090">
    <property type="entry name" value="Copper-fist"/>
    <property type="match status" value="1"/>
</dbReference>